<dbReference type="Proteomes" id="UP000186919">
    <property type="component" value="Unassembled WGS sequence"/>
</dbReference>
<accession>A0A0N0KNP0</accession>
<dbReference type="Proteomes" id="UP000037962">
    <property type="component" value="Unassembled WGS sequence"/>
</dbReference>
<evidence type="ECO:0000313" key="3">
    <source>
        <dbReference type="EMBL" id="OAT68400.1"/>
    </source>
</evidence>
<evidence type="ECO:0000313" key="5">
    <source>
        <dbReference type="Proteomes" id="UP000037962"/>
    </source>
</evidence>
<evidence type="ECO:0000313" key="6">
    <source>
        <dbReference type="Proteomes" id="UP000186919"/>
    </source>
</evidence>
<comment type="caution">
    <text evidence="3">The sequence shown here is derived from an EMBL/GenBank/DDBJ whole genome shotgun (WGS) entry which is preliminary data.</text>
</comment>
<evidence type="ECO:0000313" key="4">
    <source>
        <dbReference type="Proteomes" id="UP000037843"/>
    </source>
</evidence>
<dbReference type="RefSeq" id="WP_043079690.1">
    <property type="nucleotide sequence ID" value="NZ_CP011530.1"/>
</dbReference>
<dbReference type="EMBL" id="LJFO01000013">
    <property type="protein sequence ID" value="KPG06388.1"/>
    <property type="molecule type" value="Genomic_DNA"/>
</dbReference>
<keyword evidence="5" id="KW-1185">Reference proteome</keyword>
<dbReference type="KEGG" id="miz:BAB75_06245"/>
<dbReference type="Proteomes" id="UP000037843">
    <property type="component" value="Unassembled WGS sequence"/>
</dbReference>
<organism evidence="3 6">
    <name type="scientific">Mycobacteroides immunogenum</name>
    <dbReference type="NCBI Taxonomy" id="83262"/>
    <lineage>
        <taxon>Bacteria</taxon>
        <taxon>Bacillati</taxon>
        <taxon>Actinomycetota</taxon>
        <taxon>Actinomycetes</taxon>
        <taxon>Mycobacteriales</taxon>
        <taxon>Mycobacteriaceae</taxon>
        <taxon>Mycobacteroides</taxon>
    </lineage>
</organism>
<dbReference type="AlphaFoldDB" id="A0A0N0KNP0"/>
<sequence length="76" mass="7956">MNEHGSCQSSKPDHPGADMALLKELMRRLDEIAQQLGARSGKAVPATIGPVDKLAALATYHETKRALGYGPSGAVA</sequence>
<evidence type="ECO:0000313" key="1">
    <source>
        <dbReference type="EMBL" id="KPG06388.1"/>
    </source>
</evidence>
<dbReference type="EMBL" id="LQYE01000019">
    <property type="protein sequence ID" value="OAT68400.1"/>
    <property type="molecule type" value="Genomic_DNA"/>
</dbReference>
<dbReference type="PATRIC" id="fig|83262.10.peg.2002"/>
<reference evidence="4 5" key="1">
    <citation type="submission" date="2015-09" db="EMBL/GenBank/DDBJ databases">
        <title>Genome Sequences of Mycobacterium immunogenum Isolates, Recuperated from a Chloraminated Drinking Water Distribution System Simulator Subjected to Episodes of Nitrification.</title>
        <authorList>
            <person name="Gomez-Alvarez V."/>
            <person name="Revetta R.P."/>
        </authorList>
    </citation>
    <scope>NUCLEOTIDE SEQUENCE [LARGE SCALE GENOMIC DNA]</scope>
    <source>
        <strain evidence="1 4">H008</strain>
        <strain evidence="2 5">H076</strain>
    </source>
</reference>
<reference evidence="3 6" key="2">
    <citation type="submission" date="2016-01" db="EMBL/GenBank/DDBJ databases">
        <title>Mycobacterium immunogenum strain CD11_6 genome sequencing and assembly.</title>
        <authorList>
            <person name="Kaur G."/>
            <person name="Nair G.R."/>
            <person name="Mayilraj S."/>
        </authorList>
    </citation>
    <scope>NUCLEOTIDE SEQUENCE [LARGE SCALE GENOMIC DNA]</scope>
    <source>
        <strain evidence="3 6">CD11-6</strain>
    </source>
</reference>
<evidence type="ECO:0000313" key="2">
    <source>
        <dbReference type="EMBL" id="KPG34894.1"/>
    </source>
</evidence>
<protein>
    <submittedName>
        <fullName evidence="3">Uncharacterized protein</fullName>
    </submittedName>
</protein>
<proteinExistence type="predicted"/>
<dbReference type="STRING" id="83262.BAB75_06245"/>
<gene>
    <name evidence="1" type="ORF">AN908_21575</name>
    <name evidence="2" type="ORF">AN912_09605</name>
    <name evidence="3" type="ORF">AWB85_25190</name>
</gene>
<name>A0A0N0KNP0_9MYCO</name>
<dbReference type="GeneID" id="45763498"/>
<dbReference type="EMBL" id="LJFS01000009">
    <property type="protein sequence ID" value="KPG34894.1"/>
    <property type="molecule type" value="Genomic_DNA"/>
</dbReference>